<comment type="similarity">
    <text evidence="1">Belongs to the WAPL family.</text>
</comment>
<accession>A0A199VHW0</accession>
<protein>
    <recommendedName>
        <fullName evidence="3">Wings apart-like protein C-terminal domain-containing protein</fullName>
    </recommendedName>
</protein>
<feature type="domain" description="Wings apart-like protein C-terminal" evidence="3">
    <location>
        <begin position="457"/>
        <end position="970"/>
    </location>
</feature>
<dbReference type="PANTHER" id="PTHR22100">
    <property type="entry name" value="WINGS APART-LIKE PROTEIN HOMOLOG"/>
    <property type="match status" value="1"/>
</dbReference>
<feature type="region of interest" description="Disordered" evidence="2">
    <location>
        <begin position="90"/>
        <end position="128"/>
    </location>
</feature>
<dbReference type="InterPro" id="IPR016024">
    <property type="entry name" value="ARM-type_fold"/>
</dbReference>
<evidence type="ECO:0000313" key="5">
    <source>
        <dbReference type="Proteomes" id="UP000092600"/>
    </source>
</evidence>
<dbReference type="InterPro" id="IPR011989">
    <property type="entry name" value="ARM-like"/>
</dbReference>
<dbReference type="Gene3D" id="1.25.10.10">
    <property type="entry name" value="Leucine-rich Repeat Variant"/>
    <property type="match status" value="2"/>
</dbReference>
<organism evidence="4 5">
    <name type="scientific">Ananas comosus</name>
    <name type="common">Pineapple</name>
    <name type="synonym">Ananas ananas</name>
    <dbReference type="NCBI Taxonomy" id="4615"/>
    <lineage>
        <taxon>Eukaryota</taxon>
        <taxon>Viridiplantae</taxon>
        <taxon>Streptophyta</taxon>
        <taxon>Embryophyta</taxon>
        <taxon>Tracheophyta</taxon>
        <taxon>Spermatophyta</taxon>
        <taxon>Magnoliopsida</taxon>
        <taxon>Liliopsida</taxon>
        <taxon>Poales</taxon>
        <taxon>Bromeliaceae</taxon>
        <taxon>Bromelioideae</taxon>
        <taxon>Ananas</taxon>
    </lineage>
</organism>
<feature type="compositionally biased region" description="Low complexity" evidence="2">
    <location>
        <begin position="64"/>
        <end position="78"/>
    </location>
</feature>
<dbReference type="FunFam" id="1.25.10.10:FF:000519">
    <property type="entry name" value="WAPL (Wings apart-like protein regulation of heterochromatin) protein"/>
    <property type="match status" value="2"/>
</dbReference>
<feature type="region of interest" description="Disordered" evidence="2">
    <location>
        <begin position="1"/>
        <end position="78"/>
    </location>
</feature>
<name>A0A199VHW0_ANACO</name>
<reference evidence="4 5" key="1">
    <citation type="journal article" date="2016" name="DNA Res.">
        <title>The draft genome of MD-2 pineapple using hybrid error correction of long reads.</title>
        <authorList>
            <person name="Redwan R.M."/>
            <person name="Saidin A."/>
            <person name="Kumar S.V."/>
        </authorList>
    </citation>
    <scope>NUCLEOTIDE SEQUENCE [LARGE SCALE GENOMIC DNA]</scope>
    <source>
        <strain evidence="5">cv. MD2</strain>
        <tissue evidence="4">Leaf</tissue>
    </source>
</reference>
<feature type="region of interest" description="Disordered" evidence="2">
    <location>
        <begin position="893"/>
        <end position="912"/>
    </location>
</feature>
<evidence type="ECO:0000259" key="3">
    <source>
        <dbReference type="Pfam" id="PF07814"/>
    </source>
</evidence>
<comment type="caution">
    <text evidence="4">The sequence shown here is derived from an EMBL/GenBank/DDBJ whole genome shotgun (WGS) entry which is preliminary data.</text>
</comment>
<gene>
    <name evidence="4" type="ORF">ACMD2_21497</name>
</gene>
<dbReference type="AlphaFoldDB" id="A0A199VHW0"/>
<dbReference type="PANTHER" id="PTHR22100:SF13">
    <property type="entry name" value="WINGS APART-LIKE PROTEIN HOMOLOG"/>
    <property type="match status" value="1"/>
</dbReference>
<sequence length="1164" mass="127104">MIVRRYARRSRCGGGGSGDGDFVDLDPDSGDGAAGEFGDLLPISQSQESSHSHDRPPPLGGAFSSSQDSSPWSLDPDLLLPLPPIPDDLLLLPSSSSEPQQNLSKRARNPYGDDGVDAPRSASASVSASTATLMEAQEFGEMMEHVDEVNFALDGLRPGLPTRIRQASLLSLMSICGTPQQRRLLRAQGMAKRIIDAILGLKFDDNPSTVAAAAVFYALASDVEDDHLLDSPSCIRFLLKLLNPSTDSIVEDKAPTIGCRLLGIRMAPIPSGTNKGTDSTSRQIFSKVQKILQSSKEIKLLEGNDDGTGRLELSPRWIALLTMEKACLSAVSFEDTCDIVGRVGGNFKERLRELGGLDVIFNVLVSCYTALEGLVKDISPSISVLKEGVSMQSVILLLKCLKIMENATFLSNNNQNHLLRMNTKWNLMDYRNLLLESFSVQSNSYQFLQTLPTSSEMVEDDHLLDSPSCIRFLLKLLNPSTDSIVEDKAPTIGCRLLGIRMAPIPSGTNKGTDSTSRQIFSKVQKILQSSKEIKLLEGNDDGTGRLELSPRWIALLTMEKACLSAVSFEDTCDIVGRVGGNFKERLRELGGLDVIFNVLGLVKDISPSISVLKEGVSMQSVILLLKCLKIMENATFLSNNNQNHLLRMNTKLESNGLPQSFVGVVLSTIKLLSVLADSSNVFRNGEPESSEIQLKRNRTDKELGPSSIDYGGCYNIDRDSMKKSSSLSHKRKKLLDSPSGLAINDSEMTVYSGSDISSGKKNFDCTSSISCNGTLSGLFRDSYTNGNGLKAKINANGAKVNAIRSGWISIKARGVEKSSSSLTKKPRMSEDVKDDFEIDSFDPFAFDEGDTEPSKWELLAMKNEPTRRQRRTVAKRELADVCELPIAVVHRSSSQLTNEENHLSGEPSCPSGNEDTNLLEDCLLTSVKVLMNLTNDNPVGCQQIAACGGLDTMVSLIVQHIPSFDLCFPENCQFKETISACQSESSSQNIKTSHVNNRHLSDHELDFLVAILGLLVNLVEKDSQNRLRLASACVSVDRPGQLDCKGITRDVIPLLCSIFLANQGAREVAGEDKDTLCEDEDYLLQGEREAEMMIIEAYAALLLAFLSTESVKVREAIASCLPNNNLQVLVPVLERFVAFHLTLNMISPETHSAVIKVIESCKEP</sequence>
<evidence type="ECO:0000313" key="4">
    <source>
        <dbReference type="EMBL" id="OAY76722.1"/>
    </source>
</evidence>
<dbReference type="SUPFAM" id="SSF48371">
    <property type="entry name" value="ARM repeat"/>
    <property type="match status" value="1"/>
</dbReference>
<evidence type="ECO:0000256" key="2">
    <source>
        <dbReference type="SAM" id="MobiDB-lite"/>
    </source>
</evidence>
<dbReference type="InterPro" id="IPR039874">
    <property type="entry name" value="WAPL"/>
</dbReference>
<proteinExistence type="inferred from homology"/>
<dbReference type="InterPro" id="IPR022771">
    <property type="entry name" value="WAPL_C"/>
</dbReference>
<feature type="compositionally biased region" description="Low complexity" evidence="2">
    <location>
        <begin position="90"/>
        <end position="104"/>
    </location>
</feature>
<evidence type="ECO:0000256" key="1">
    <source>
        <dbReference type="ARBA" id="ARBA00006854"/>
    </source>
</evidence>
<feature type="compositionally biased region" description="Low complexity" evidence="2">
    <location>
        <begin position="118"/>
        <end position="128"/>
    </location>
</feature>
<dbReference type="STRING" id="4615.A0A199VHW0"/>
<dbReference type="Proteomes" id="UP000092600">
    <property type="component" value="Unassembled WGS sequence"/>
</dbReference>
<feature type="domain" description="Wings apart-like protein C-terminal" evidence="3">
    <location>
        <begin position="132"/>
        <end position="435"/>
    </location>
</feature>
<dbReference type="EMBL" id="LSRQ01001735">
    <property type="protein sequence ID" value="OAY76722.1"/>
    <property type="molecule type" value="Genomic_DNA"/>
</dbReference>
<dbReference type="Pfam" id="PF07814">
    <property type="entry name" value="WAPL"/>
    <property type="match status" value="2"/>
</dbReference>
<feature type="compositionally biased region" description="Basic residues" evidence="2">
    <location>
        <begin position="1"/>
        <end position="11"/>
    </location>
</feature>